<dbReference type="STRING" id="429701.A0A2G9H8X3"/>
<accession>A0A2G9H8X3</accession>
<dbReference type="PANTHER" id="PTHR31775">
    <property type="entry name" value="OS02G0117200 PROTEIN"/>
    <property type="match status" value="1"/>
</dbReference>
<feature type="compositionally biased region" description="Basic and acidic residues" evidence="3">
    <location>
        <begin position="1"/>
        <end position="20"/>
    </location>
</feature>
<keyword evidence="2" id="KW-0175">Coiled coil</keyword>
<evidence type="ECO:0000259" key="4">
    <source>
        <dbReference type="Pfam" id="PF03763"/>
    </source>
</evidence>
<comment type="caution">
    <text evidence="5">The sequence shown here is derived from an EMBL/GenBank/DDBJ whole genome shotgun (WGS) entry which is preliminary data.</text>
</comment>
<dbReference type="OrthoDB" id="684343at2759"/>
<reference evidence="6" key="1">
    <citation type="journal article" date="2018" name="Gigascience">
        <title>Genome assembly of the Pink Ipe (Handroanthus impetiginosus, Bignoniaceae), a highly valued, ecologically keystone Neotropical timber forest tree.</title>
        <authorList>
            <person name="Silva-Junior O.B."/>
            <person name="Grattapaglia D."/>
            <person name="Novaes E."/>
            <person name="Collevatti R.G."/>
        </authorList>
    </citation>
    <scope>NUCLEOTIDE SEQUENCE [LARGE SCALE GENOMIC DNA]</scope>
    <source>
        <strain evidence="6">cv. UFG-1</strain>
    </source>
</reference>
<dbReference type="EMBL" id="NKXS01002371">
    <property type="protein sequence ID" value="PIN13976.1"/>
    <property type="molecule type" value="Genomic_DNA"/>
</dbReference>
<organism evidence="5 6">
    <name type="scientific">Handroanthus impetiginosus</name>
    <dbReference type="NCBI Taxonomy" id="429701"/>
    <lineage>
        <taxon>Eukaryota</taxon>
        <taxon>Viridiplantae</taxon>
        <taxon>Streptophyta</taxon>
        <taxon>Embryophyta</taxon>
        <taxon>Tracheophyta</taxon>
        <taxon>Spermatophyta</taxon>
        <taxon>Magnoliopsida</taxon>
        <taxon>eudicotyledons</taxon>
        <taxon>Gunneridae</taxon>
        <taxon>Pentapetalae</taxon>
        <taxon>asterids</taxon>
        <taxon>lamiids</taxon>
        <taxon>Lamiales</taxon>
        <taxon>Bignoniaceae</taxon>
        <taxon>Crescentiina</taxon>
        <taxon>Tabebuia alliance</taxon>
        <taxon>Handroanthus</taxon>
    </lineage>
</organism>
<dbReference type="Pfam" id="PF03763">
    <property type="entry name" value="Remorin_C"/>
    <property type="match status" value="1"/>
</dbReference>
<dbReference type="InterPro" id="IPR005516">
    <property type="entry name" value="Remorin_C"/>
</dbReference>
<evidence type="ECO:0000313" key="5">
    <source>
        <dbReference type="EMBL" id="PIN13976.1"/>
    </source>
</evidence>
<comment type="similarity">
    <text evidence="1">Belongs to the remorin family.</text>
</comment>
<feature type="coiled-coil region" evidence="2">
    <location>
        <begin position="105"/>
        <end position="132"/>
    </location>
</feature>
<evidence type="ECO:0000256" key="3">
    <source>
        <dbReference type="SAM" id="MobiDB-lite"/>
    </source>
</evidence>
<evidence type="ECO:0000256" key="2">
    <source>
        <dbReference type="SAM" id="Coils"/>
    </source>
</evidence>
<dbReference type="PANTHER" id="PTHR31775:SF5">
    <property type="entry name" value="REMORIN 1.4"/>
    <property type="match status" value="1"/>
</dbReference>
<keyword evidence="6" id="KW-1185">Reference proteome</keyword>
<protein>
    <recommendedName>
        <fullName evidence="4">Remorin C-terminal domain-containing protein</fullName>
    </recommendedName>
</protein>
<gene>
    <name evidence="5" type="ORF">CDL12_13402</name>
</gene>
<evidence type="ECO:0000313" key="6">
    <source>
        <dbReference type="Proteomes" id="UP000231279"/>
    </source>
</evidence>
<evidence type="ECO:0000256" key="1">
    <source>
        <dbReference type="ARBA" id="ARBA00005711"/>
    </source>
</evidence>
<feature type="domain" description="Remorin C-terminal" evidence="4">
    <location>
        <begin position="70"/>
        <end position="175"/>
    </location>
</feature>
<feature type="region of interest" description="Disordered" evidence="3">
    <location>
        <begin position="1"/>
        <end position="27"/>
    </location>
</feature>
<dbReference type="AlphaFoldDB" id="A0A2G9H8X3"/>
<dbReference type="Proteomes" id="UP000231279">
    <property type="component" value="Unassembled WGS sequence"/>
</dbReference>
<sequence>MGEEEKKRADQEEDKAKNNETSEEELVPFQLEELVSPSKKEYAAAYEIGKTMGKPEDRTDVAAARVEMEKRLALIKAWEDNEKAIADNKAFKKLCAIDVWENTKTASVESQMKQIEEKIEKKKAEYRETMKNKIAIIHKAADEKKAFVESDRQKDFLAVEETASKFRATRSTPKKLFACFSCLLFS</sequence>
<name>A0A2G9H8X3_9LAMI</name>
<proteinExistence type="inferred from homology"/>